<dbReference type="Pfam" id="PF14076">
    <property type="entry name" value="DUF4258"/>
    <property type="match status" value="1"/>
</dbReference>
<keyword evidence="2" id="KW-1133">Transmembrane helix</keyword>
<evidence type="ECO:0000256" key="2">
    <source>
        <dbReference type="SAM" id="Phobius"/>
    </source>
</evidence>
<keyword evidence="2" id="KW-0472">Membrane</keyword>
<sequence>MANKNNRWAPVITIVVLLVALLAVNYIKSCNNSTVDNNNNKEEQTTNARGLNRNPSKINYSKHAQCRMDCRHIDEREVAYILANGKINYTKSEIGNNPDCKKKYAVEGITQDKQKVRIIFAPCKTEVTVVTVIDLDTEWTCDCK</sequence>
<feature type="compositionally biased region" description="Polar residues" evidence="1">
    <location>
        <begin position="45"/>
        <end position="54"/>
    </location>
</feature>
<evidence type="ECO:0000313" key="3">
    <source>
        <dbReference type="EMBL" id="MDA3613451.1"/>
    </source>
</evidence>
<evidence type="ECO:0000256" key="1">
    <source>
        <dbReference type="SAM" id="MobiDB-lite"/>
    </source>
</evidence>
<organism evidence="3 4">
    <name type="scientific">Polluticaenibacter yanchengensis</name>
    <dbReference type="NCBI Taxonomy" id="3014562"/>
    <lineage>
        <taxon>Bacteria</taxon>
        <taxon>Pseudomonadati</taxon>
        <taxon>Bacteroidota</taxon>
        <taxon>Chitinophagia</taxon>
        <taxon>Chitinophagales</taxon>
        <taxon>Chitinophagaceae</taxon>
        <taxon>Polluticaenibacter</taxon>
    </lineage>
</organism>
<dbReference type="Proteomes" id="UP001210231">
    <property type="component" value="Unassembled WGS sequence"/>
</dbReference>
<protein>
    <submittedName>
        <fullName evidence="3">DUF4258 domain-containing protein</fullName>
    </submittedName>
</protein>
<keyword evidence="2" id="KW-0812">Transmembrane</keyword>
<name>A0ABT4UF36_9BACT</name>
<proteinExistence type="predicted"/>
<dbReference type="EMBL" id="JAQGEF010000001">
    <property type="protein sequence ID" value="MDA3613451.1"/>
    <property type="molecule type" value="Genomic_DNA"/>
</dbReference>
<comment type="caution">
    <text evidence="3">The sequence shown here is derived from an EMBL/GenBank/DDBJ whole genome shotgun (WGS) entry which is preliminary data.</text>
</comment>
<feature type="region of interest" description="Disordered" evidence="1">
    <location>
        <begin position="34"/>
        <end position="54"/>
    </location>
</feature>
<dbReference type="RefSeq" id="WP_407029782.1">
    <property type="nucleotide sequence ID" value="NZ_JAQGEF010000001.1"/>
</dbReference>
<accession>A0ABT4UF36</accession>
<evidence type="ECO:0000313" key="4">
    <source>
        <dbReference type="Proteomes" id="UP001210231"/>
    </source>
</evidence>
<reference evidence="3 4" key="1">
    <citation type="submission" date="2022-12" db="EMBL/GenBank/DDBJ databases">
        <title>Chitinophagaceae gen. sp. nov., a new member of the family Chitinophagaceae, isolated from soil in a chemical factory.</title>
        <authorList>
            <person name="Ke Z."/>
        </authorList>
    </citation>
    <scope>NUCLEOTIDE SEQUENCE [LARGE SCALE GENOMIC DNA]</scope>
    <source>
        <strain evidence="3 4">LY-5</strain>
    </source>
</reference>
<feature type="transmembrane region" description="Helical" evidence="2">
    <location>
        <begin position="7"/>
        <end position="27"/>
    </location>
</feature>
<dbReference type="InterPro" id="IPR025354">
    <property type="entry name" value="DUF4258"/>
</dbReference>
<gene>
    <name evidence="3" type="ORF">O3P16_01415</name>
</gene>
<keyword evidence="4" id="KW-1185">Reference proteome</keyword>